<feature type="chain" id="PRO_5047139681" description="Endonuclease YhcR N-terminal domain-containing protein" evidence="2">
    <location>
        <begin position="33"/>
        <end position="521"/>
    </location>
</feature>
<gene>
    <name evidence="4" type="ORF">JOC58_002683</name>
</gene>
<dbReference type="InterPro" id="IPR029062">
    <property type="entry name" value="Class_I_gatase-like"/>
</dbReference>
<evidence type="ECO:0000313" key="5">
    <source>
        <dbReference type="Proteomes" id="UP001185028"/>
    </source>
</evidence>
<dbReference type="Gene3D" id="3.40.50.880">
    <property type="match status" value="1"/>
</dbReference>
<evidence type="ECO:0000256" key="2">
    <source>
        <dbReference type="SAM" id="SignalP"/>
    </source>
</evidence>
<dbReference type="EMBL" id="JAVDQH010000010">
    <property type="protein sequence ID" value="MDR6244786.1"/>
    <property type="molecule type" value="Genomic_DNA"/>
</dbReference>
<proteinExistence type="predicted"/>
<dbReference type="SUPFAM" id="SSF52317">
    <property type="entry name" value="Class I glutamine amidotransferase-like"/>
    <property type="match status" value="1"/>
</dbReference>
<name>A0ABU1J0R8_9BACL</name>
<feature type="domain" description="Endonuclease YhcR N-terminal" evidence="3">
    <location>
        <begin position="38"/>
        <end position="142"/>
    </location>
</feature>
<dbReference type="InterPro" id="IPR039975">
    <property type="entry name" value="IFT52"/>
</dbReference>
<evidence type="ECO:0000259" key="3">
    <source>
        <dbReference type="Pfam" id="PF19886"/>
    </source>
</evidence>
<dbReference type="InterPro" id="IPR045939">
    <property type="entry name" value="YhcR_N"/>
</dbReference>
<sequence>MKHHMKKRLSAIMLTALLAVTSLFTMIPQEQAKAAGALTVAQAIQSQNGGTITVTGIVVGHATGSKTANFQSPFANDFNILLADSSSETNVNKLLDVQISTSYRSQFGLQSNPSLIGKTITVTGTAGTYNNFAGVKSPTAMTVGGDSTTPTPNPDPGTGLPGGSGKKVLFDNTHGQTAGAADWVIDGGFSDFANGLRSAGFTVEALERSIPYTFGEQAITYDKLKNYDVFVLAEPNVPFKASEQAAMLQYVKAGGSIFFIGDHYNADRNKNRWDGSESMNGYRRGAYSNPALGMSSEEANSPAMQGVTGSDWLGTNFGIRFRYNALGDVNATDIVAPAQSFGITQGVSSVAMHAGSTLAIIDPNKAKGIVYIPTGVSKWGSAVDQGVYNGGGRAEGPYAAISKLGAGKAAFIGDSSPVEDATPKYKREENGQTKKTYDGFKEVDDATLLVNTVRWLAQKESYTDFTQVNGLTLDSKTSLLSIENPSTSTEPQQEPWAAPAAGYKWYDPTTYKSGSYGYIAS</sequence>
<organism evidence="4 5">
    <name type="scientific">Paenibacillus hunanensis</name>
    <dbReference type="NCBI Taxonomy" id="539262"/>
    <lineage>
        <taxon>Bacteria</taxon>
        <taxon>Bacillati</taxon>
        <taxon>Bacillota</taxon>
        <taxon>Bacilli</taxon>
        <taxon>Bacillales</taxon>
        <taxon>Paenibacillaceae</taxon>
        <taxon>Paenibacillus</taxon>
    </lineage>
</organism>
<keyword evidence="5" id="KW-1185">Reference proteome</keyword>
<feature type="region of interest" description="Disordered" evidence="1">
    <location>
        <begin position="143"/>
        <end position="164"/>
    </location>
</feature>
<evidence type="ECO:0000256" key="1">
    <source>
        <dbReference type="SAM" id="MobiDB-lite"/>
    </source>
</evidence>
<dbReference type="PANTHER" id="PTHR12969">
    <property type="entry name" value="NGD5/OSM-6/IFT52"/>
    <property type="match status" value="1"/>
</dbReference>
<dbReference type="Pfam" id="PF19886">
    <property type="entry name" value="DUF6359"/>
    <property type="match status" value="1"/>
</dbReference>
<dbReference type="Proteomes" id="UP001185028">
    <property type="component" value="Unassembled WGS sequence"/>
</dbReference>
<keyword evidence="2" id="KW-0732">Signal</keyword>
<accession>A0ABU1J0R8</accession>
<dbReference type="PANTHER" id="PTHR12969:SF7">
    <property type="entry name" value="INTRAFLAGELLAR TRANSPORT PROTEIN 52 HOMOLOG"/>
    <property type="match status" value="1"/>
</dbReference>
<evidence type="ECO:0000313" key="4">
    <source>
        <dbReference type="EMBL" id="MDR6244786.1"/>
    </source>
</evidence>
<comment type="caution">
    <text evidence="4">The sequence shown here is derived from an EMBL/GenBank/DDBJ whole genome shotgun (WGS) entry which is preliminary data.</text>
</comment>
<reference evidence="4 5" key="1">
    <citation type="submission" date="2023-07" db="EMBL/GenBank/DDBJ databases">
        <title>Genomic Encyclopedia of Type Strains, Phase IV (KMG-IV): sequencing the most valuable type-strain genomes for metagenomic binning, comparative biology and taxonomic classification.</title>
        <authorList>
            <person name="Goeker M."/>
        </authorList>
    </citation>
    <scope>NUCLEOTIDE SEQUENCE [LARGE SCALE GENOMIC DNA]</scope>
    <source>
        <strain evidence="4 5">DSM 22170</strain>
    </source>
</reference>
<protein>
    <recommendedName>
        <fullName evidence="3">Endonuclease YhcR N-terminal domain-containing protein</fullName>
    </recommendedName>
</protein>
<feature type="signal peptide" evidence="2">
    <location>
        <begin position="1"/>
        <end position="32"/>
    </location>
</feature>